<gene>
    <name evidence="2" type="ORF">SAMN06296020_10498</name>
</gene>
<evidence type="ECO:0000256" key="1">
    <source>
        <dbReference type="SAM" id="MobiDB-lite"/>
    </source>
</evidence>
<accession>A0AA45WV51</accession>
<dbReference type="EMBL" id="FXUF01000004">
    <property type="protein sequence ID" value="SMP51415.1"/>
    <property type="molecule type" value="Genomic_DNA"/>
</dbReference>
<proteinExistence type="predicted"/>
<feature type="region of interest" description="Disordered" evidence="1">
    <location>
        <begin position="37"/>
        <end position="68"/>
    </location>
</feature>
<evidence type="ECO:0000313" key="2">
    <source>
        <dbReference type="EMBL" id="SMP51415.1"/>
    </source>
</evidence>
<dbReference type="PROSITE" id="PS51257">
    <property type="entry name" value="PROKAR_LIPOPROTEIN"/>
    <property type="match status" value="1"/>
</dbReference>
<name>A0AA45WV51_9CLOT</name>
<reference evidence="2" key="1">
    <citation type="submission" date="2017-05" db="EMBL/GenBank/DDBJ databases">
        <authorList>
            <person name="Varghese N."/>
            <person name="Submissions S."/>
        </authorList>
    </citation>
    <scope>NUCLEOTIDE SEQUENCE</scope>
    <source>
        <strain evidence="2">Su22</strain>
    </source>
</reference>
<dbReference type="AlphaFoldDB" id="A0AA45WV51"/>
<evidence type="ECO:0000313" key="3">
    <source>
        <dbReference type="Proteomes" id="UP001158066"/>
    </source>
</evidence>
<organism evidence="2 3">
    <name type="scientific">Anoxynatronum buryatiense</name>
    <dbReference type="NCBI Taxonomy" id="489973"/>
    <lineage>
        <taxon>Bacteria</taxon>
        <taxon>Bacillati</taxon>
        <taxon>Bacillota</taxon>
        <taxon>Clostridia</taxon>
        <taxon>Eubacteriales</taxon>
        <taxon>Clostridiaceae</taxon>
        <taxon>Anoxynatronum</taxon>
    </lineage>
</organism>
<feature type="compositionally biased region" description="Low complexity" evidence="1">
    <location>
        <begin position="40"/>
        <end position="51"/>
    </location>
</feature>
<comment type="caution">
    <text evidence="2">The sequence shown here is derived from an EMBL/GenBank/DDBJ whole genome shotgun (WGS) entry which is preliminary data.</text>
</comment>
<protein>
    <submittedName>
        <fullName evidence="2">Uncharacterized protein</fullName>
    </submittedName>
</protein>
<dbReference type="RefSeq" id="WP_283408774.1">
    <property type="nucleotide sequence ID" value="NZ_FXUF01000004.1"/>
</dbReference>
<sequence length="196" mass="21272">MKQMKWWNDVLMSRRGRGMLILMLGLVLMLTACGGSGGNEAQAPEPPAQAESVADVDGPGSELFGPPIEGERYETEKVSMVIPDGWNVMDISGGLQAYQGNNAVEVWVRGSGLSDGDAEKAMEGLAADYDGSPVETFEHWGLTFYSTVFEMYGSQQFKMSAVKDGERIEIGLAMHSSADEATEDLMFGMLDTIELK</sequence>
<dbReference type="Proteomes" id="UP001158066">
    <property type="component" value="Unassembled WGS sequence"/>
</dbReference>
<keyword evidence="3" id="KW-1185">Reference proteome</keyword>